<feature type="transmembrane region" description="Helical" evidence="6">
    <location>
        <begin position="435"/>
        <end position="456"/>
    </location>
</feature>
<reference evidence="8 9" key="1">
    <citation type="journal article" date="2019" name="Nat. Ecol. Evol.">
        <title>Megaphylogeny resolves global patterns of mushroom evolution.</title>
        <authorList>
            <person name="Varga T."/>
            <person name="Krizsan K."/>
            <person name="Foldi C."/>
            <person name="Dima B."/>
            <person name="Sanchez-Garcia M."/>
            <person name="Sanchez-Ramirez S."/>
            <person name="Szollosi G.J."/>
            <person name="Szarkandi J.G."/>
            <person name="Papp V."/>
            <person name="Albert L."/>
            <person name="Andreopoulos W."/>
            <person name="Angelini C."/>
            <person name="Antonin V."/>
            <person name="Barry K.W."/>
            <person name="Bougher N.L."/>
            <person name="Buchanan P."/>
            <person name="Buyck B."/>
            <person name="Bense V."/>
            <person name="Catcheside P."/>
            <person name="Chovatia M."/>
            <person name="Cooper J."/>
            <person name="Damon W."/>
            <person name="Desjardin D."/>
            <person name="Finy P."/>
            <person name="Geml J."/>
            <person name="Haridas S."/>
            <person name="Hughes K."/>
            <person name="Justo A."/>
            <person name="Karasinski D."/>
            <person name="Kautmanova I."/>
            <person name="Kiss B."/>
            <person name="Kocsube S."/>
            <person name="Kotiranta H."/>
            <person name="LaButti K.M."/>
            <person name="Lechner B.E."/>
            <person name="Liimatainen K."/>
            <person name="Lipzen A."/>
            <person name="Lukacs Z."/>
            <person name="Mihaltcheva S."/>
            <person name="Morgado L.N."/>
            <person name="Niskanen T."/>
            <person name="Noordeloos M.E."/>
            <person name="Ohm R.A."/>
            <person name="Ortiz-Santana B."/>
            <person name="Ovrebo C."/>
            <person name="Racz N."/>
            <person name="Riley R."/>
            <person name="Savchenko A."/>
            <person name="Shiryaev A."/>
            <person name="Soop K."/>
            <person name="Spirin V."/>
            <person name="Szebenyi C."/>
            <person name="Tomsovsky M."/>
            <person name="Tulloss R.E."/>
            <person name="Uehling J."/>
            <person name="Grigoriev I.V."/>
            <person name="Vagvolgyi C."/>
            <person name="Papp T."/>
            <person name="Martin F.M."/>
            <person name="Miettinen O."/>
            <person name="Hibbett D.S."/>
            <person name="Nagy L.G."/>
        </authorList>
    </citation>
    <scope>NUCLEOTIDE SEQUENCE [LARGE SCALE GENOMIC DNA]</scope>
    <source>
        <strain evidence="8 9">CBS 166.37</strain>
    </source>
</reference>
<evidence type="ECO:0000256" key="6">
    <source>
        <dbReference type="SAM" id="Phobius"/>
    </source>
</evidence>
<dbReference type="OrthoDB" id="2985014at2759"/>
<dbReference type="InterPro" id="IPR020846">
    <property type="entry name" value="MFS_dom"/>
</dbReference>
<keyword evidence="9" id="KW-1185">Reference proteome</keyword>
<dbReference type="InterPro" id="IPR011701">
    <property type="entry name" value="MFS"/>
</dbReference>
<keyword evidence="3 6" id="KW-0812">Transmembrane</keyword>
<protein>
    <submittedName>
        <fullName evidence="8">Major facilitator superfamily domain-containing protein</fullName>
    </submittedName>
</protein>
<feature type="transmembrane region" description="Helical" evidence="6">
    <location>
        <begin position="318"/>
        <end position="335"/>
    </location>
</feature>
<keyword evidence="4 6" id="KW-1133">Transmembrane helix</keyword>
<proteinExistence type="predicted"/>
<evidence type="ECO:0000313" key="8">
    <source>
        <dbReference type="EMBL" id="TFK39914.1"/>
    </source>
</evidence>
<feature type="transmembrane region" description="Helical" evidence="6">
    <location>
        <begin position="372"/>
        <end position="391"/>
    </location>
</feature>
<dbReference type="AlphaFoldDB" id="A0A5C3M3C3"/>
<sequence length="490" mass="53989">MERTPSHPKSTSDAEKDSSVDYVEAGELDFQSSLEKAVLTKMDIRILPLVTLLYLLAYLDRSNIGNARVAGMQKELHMSNAQYSIALTVTTIPYIMAEIPSNLLLKTVGPNLMLPTMASLWGIVTIMQGLVHNYHGLIACRFFLGLLEGGLFPGIILYLSSFYPRQRLQLRIAVFFSAVSLSGAFSGLLAFAIIKMDGVGGRPGWAWIFFLEGLCTVVVGVLSFFVLPRSVEDARFLNESEKELVLKQLRKDGIISQDSQADNLNWKEIGRAFALPQVWFSSSIFFFAGIILSSLSYFTPSILVGLGYTASRAQLMSVPPFAAGFVVTMLTSLFSDKYGHRGYSAMVASILCTIGFAMYFKSRNLHVQYGSLFFSIAGINCSGPALATWLANNAAPQSRRATAIAIGFISTNLGNIIATWLYSAWSHPPRYTSGTITLLVGSIMMTVLAFSNILYLKGQNRKKALIRQRISREEEPEGLGDHSAWFIYST</sequence>
<gene>
    <name evidence="8" type="ORF">BDQ12DRAFT_704824</name>
</gene>
<evidence type="ECO:0000313" key="9">
    <source>
        <dbReference type="Proteomes" id="UP000308652"/>
    </source>
</evidence>
<feature type="domain" description="Major facilitator superfamily (MFS) profile" evidence="7">
    <location>
        <begin position="46"/>
        <end position="459"/>
    </location>
</feature>
<dbReference type="Gene3D" id="1.20.1250.20">
    <property type="entry name" value="MFS general substrate transporter like domains"/>
    <property type="match status" value="2"/>
</dbReference>
<dbReference type="PANTHER" id="PTHR43791">
    <property type="entry name" value="PERMEASE-RELATED"/>
    <property type="match status" value="1"/>
</dbReference>
<organism evidence="8 9">
    <name type="scientific">Crucibulum laeve</name>
    <dbReference type="NCBI Taxonomy" id="68775"/>
    <lineage>
        <taxon>Eukaryota</taxon>
        <taxon>Fungi</taxon>
        <taxon>Dikarya</taxon>
        <taxon>Basidiomycota</taxon>
        <taxon>Agaricomycotina</taxon>
        <taxon>Agaricomycetes</taxon>
        <taxon>Agaricomycetidae</taxon>
        <taxon>Agaricales</taxon>
        <taxon>Agaricineae</taxon>
        <taxon>Nidulariaceae</taxon>
        <taxon>Crucibulum</taxon>
    </lineage>
</organism>
<evidence type="ECO:0000256" key="3">
    <source>
        <dbReference type="ARBA" id="ARBA00022692"/>
    </source>
</evidence>
<dbReference type="PROSITE" id="PS50850">
    <property type="entry name" value="MFS"/>
    <property type="match status" value="1"/>
</dbReference>
<dbReference type="GO" id="GO:0016020">
    <property type="term" value="C:membrane"/>
    <property type="evidence" value="ECO:0007669"/>
    <property type="project" value="UniProtKB-SubCell"/>
</dbReference>
<dbReference type="Proteomes" id="UP000308652">
    <property type="component" value="Unassembled WGS sequence"/>
</dbReference>
<evidence type="ECO:0000259" key="7">
    <source>
        <dbReference type="PROSITE" id="PS50850"/>
    </source>
</evidence>
<dbReference type="Pfam" id="PF07690">
    <property type="entry name" value="MFS_1"/>
    <property type="match status" value="1"/>
</dbReference>
<keyword evidence="5 6" id="KW-0472">Membrane</keyword>
<dbReference type="PANTHER" id="PTHR43791:SF85">
    <property type="entry name" value="TRANSPORTER, PUTATIVE (AFU_ORTHOLOGUE AFUA_6G00710)-RELATED"/>
    <property type="match status" value="1"/>
</dbReference>
<feature type="transmembrane region" description="Helical" evidence="6">
    <location>
        <begin position="206"/>
        <end position="227"/>
    </location>
</feature>
<evidence type="ECO:0000256" key="1">
    <source>
        <dbReference type="ARBA" id="ARBA00004141"/>
    </source>
</evidence>
<dbReference type="FunFam" id="1.20.1250.20:FF:000013">
    <property type="entry name" value="MFS general substrate transporter"/>
    <property type="match status" value="1"/>
</dbReference>
<evidence type="ECO:0000256" key="2">
    <source>
        <dbReference type="ARBA" id="ARBA00022448"/>
    </source>
</evidence>
<feature type="transmembrane region" description="Helical" evidence="6">
    <location>
        <begin position="172"/>
        <end position="194"/>
    </location>
</feature>
<keyword evidence="2" id="KW-0813">Transport</keyword>
<dbReference type="EMBL" id="ML213598">
    <property type="protein sequence ID" value="TFK39914.1"/>
    <property type="molecule type" value="Genomic_DNA"/>
</dbReference>
<feature type="transmembrane region" description="Helical" evidence="6">
    <location>
        <begin position="136"/>
        <end position="160"/>
    </location>
</feature>
<dbReference type="SUPFAM" id="SSF103473">
    <property type="entry name" value="MFS general substrate transporter"/>
    <property type="match status" value="1"/>
</dbReference>
<evidence type="ECO:0000256" key="4">
    <source>
        <dbReference type="ARBA" id="ARBA00022989"/>
    </source>
</evidence>
<dbReference type="InterPro" id="IPR036259">
    <property type="entry name" value="MFS_trans_sf"/>
</dbReference>
<feature type="transmembrane region" description="Helical" evidence="6">
    <location>
        <begin position="403"/>
        <end position="423"/>
    </location>
</feature>
<feature type="transmembrane region" description="Helical" evidence="6">
    <location>
        <begin position="342"/>
        <end position="360"/>
    </location>
</feature>
<dbReference type="GO" id="GO:0022857">
    <property type="term" value="F:transmembrane transporter activity"/>
    <property type="evidence" value="ECO:0007669"/>
    <property type="project" value="InterPro"/>
</dbReference>
<accession>A0A5C3M3C3</accession>
<evidence type="ECO:0000256" key="5">
    <source>
        <dbReference type="ARBA" id="ARBA00023136"/>
    </source>
</evidence>
<dbReference type="FunFam" id="1.20.1250.20:FF:000034">
    <property type="entry name" value="MFS general substrate transporter"/>
    <property type="match status" value="1"/>
</dbReference>
<comment type="subcellular location">
    <subcellularLocation>
        <location evidence="1">Membrane</location>
        <topology evidence="1">Multi-pass membrane protein</topology>
    </subcellularLocation>
</comment>
<dbReference type="STRING" id="68775.A0A5C3M3C3"/>
<feature type="transmembrane region" description="Helical" evidence="6">
    <location>
        <begin position="81"/>
        <end position="100"/>
    </location>
</feature>
<name>A0A5C3M3C3_9AGAR</name>
<feature type="transmembrane region" description="Helical" evidence="6">
    <location>
        <begin position="278"/>
        <end position="298"/>
    </location>
</feature>